<evidence type="ECO:0000313" key="1">
    <source>
        <dbReference type="EMBL" id="CAB3990079.1"/>
    </source>
</evidence>
<keyword evidence="2" id="KW-1185">Reference proteome</keyword>
<sequence>MSEVTEFKCSNSAITPVLKLVFAIVSGNLRTYGAEKLQDGGLADQKFRGWIVRELDDIKFKLDANARKDLLVSISCLGKGYDRLQLQDTTSAGASSLAETTTAQKFVTLDDALALANTVGKLKIKSNKRFESAKESFKEAGMKASEAFHNASLSTEDRVLASKVRIASAILEQLDNPDVAATDCLRYLRELHAMPAIQQIFLVHLQGGIKSFFKKETRANIVETITMINLILADFISKFTQRRMAVIDWPMIECGTRVVHPIHYDELKKLQVK</sequence>
<accession>A0A6S7GKB9</accession>
<comment type="caution">
    <text evidence="1">The sequence shown here is derived from an EMBL/GenBank/DDBJ whole genome shotgun (WGS) entry which is preliminary data.</text>
</comment>
<organism evidence="1 2">
    <name type="scientific">Paramuricea clavata</name>
    <name type="common">Red gorgonian</name>
    <name type="synonym">Violescent sea-whip</name>
    <dbReference type="NCBI Taxonomy" id="317549"/>
    <lineage>
        <taxon>Eukaryota</taxon>
        <taxon>Metazoa</taxon>
        <taxon>Cnidaria</taxon>
        <taxon>Anthozoa</taxon>
        <taxon>Octocorallia</taxon>
        <taxon>Malacalcyonacea</taxon>
        <taxon>Plexauridae</taxon>
        <taxon>Paramuricea</taxon>
    </lineage>
</organism>
<gene>
    <name evidence="1" type="ORF">PACLA_8A049043</name>
</gene>
<dbReference type="OrthoDB" id="5971427at2759"/>
<protein>
    <submittedName>
        <fullName evidence="1">Uncharacterized protein</fullName>
    </submittedName>
</protein>
<dbReference type="AlphaFoldDB" id="A0A6S7GKB9"/>
<dbReference type="EMBL" id="CACRXK020001597">
    <property type="protein sequence ID" value="CAB3990079.1"/>
    <property type="molecule type" value="Genomic_DNA"/>
</dbReference>
<proteinExistence type="predicted"/>
<name>A0A6S7GKB9_PARCT</name>
<evidence type="ECO:0000313" key="2">
    <source>
        <dbReference type="Proteomes" id="UP001152795"/>
    </source>
</evidence>
<dbReference type="Proteomes" id="UP001152795">
    <property type="component" value="Unassembled WGS sequence"/>
</dbReference>
<reference evidence="1" key="1">
    <citation type="submission" date="2020-04" db="EMBL/GenBank/DDBJ databases">
        <authorList>
            <person name="Alioto T."/>
            <person name="Alioto T."/>
            <person name="Gomez Garrido J."/>
        </authorList>
    </citation>
    <scope>NUCLEOTIDE SEQUENCE</scope>
    <source>
        <strain evidence="1">A484AB</strain>
    </source>
</reference>